<comment type="caution">
    <text evidence="1">The sequence shown here is derived from an EMBL/GenBank/DDBJ whole genome shotgun (WGS) entry which is preliminary data.</text>
</comment>
<name>W9G8M4_9MICO</name>
<dbReference type="Proteomes" id="UP000019489">
    <property type="component" value="Unassembled WGS sequence"/>
</dbReference>
<dbReference type="PATRIC" id="fig|1386089.3.peg.2207"/>
<dbReference type="OrthoDB" id="4861530at2"/>
<proteinExistence type="predicted"/>
<reference evidence="1 2" key="1">
    <citation type="submission" date="2013-08" db="EMBL/GenBank/DDBJ databases">
        <title>Intrasporangium oryzae NRRL B-24470.</title>
        <authorList>
            <person name="Liu H."/>
            <person name="Wang G."/>
        </authorList>
    </citation>
    <scope>NUCLEOTIDE SEQUENCE [LARGE SCALE GENOMIC DNA]</scope>
    <source>
        <strain evidence="1 2">NRRL B-24470</strain>
    </source>
</reference>
<dbReference type="EMBL" id="AWSA01000020">
    <property type="protein sequence ID" value="EWT01597.1"/>
    <property type="molecule type" value="Genomic_DNA"/>
</dbReference>
<evidence type="ECO:0000313" key="2">
    <source>
        <dbReference type="Proteomes" id="UP000019489"/>
    </source>
</evidence>
<dbReference type="AlphaFoldDB" id="W9G8M4"/>
<sequence>MKASSALSARRLATTVVVGLSAVTLLSGCGFGARQQAAAIVNGEVISQAEVQQTAQQLHDAKLDFPENVVVTALIAAPLLQEAVAKSGSWQPDETYANAVAAIPGATDTTKEFISAVALIQSQRMTPADVATYRSELKSADISVNPRYGKVIHSNDGPVYFTVGQTTPNWIAPGTAPTATPTTPAG</sequence>
<dbReference type="STRING" id="1386089.N865_09950"/>
<dbReference type="RefSeq" id="WP_051510465.1">
    <property type="nucleotide sequence ID" value="NZ_AWSA01000020.1"/>
</dbReference>
<dbReference type="eggNOG" id="COG0760">
    <property type="taxonomic scope" value="Bacteria"/>
</dbReference>
<gene>
    <name evidence="1" type="ORF">N865_09950</name>
</gene>
<keyword evidence="2" id="KW-1185">Reference proteome</keyword>
<organism evidence="1 2">
    <name type="scientific">Intrasporangium oryzae NRRL B-24470</name>
    <dbReference type="NCBI Taxonomy" id="1386089"/>
    <lineage>
        <taxon>Bacteria</taxon>
        <taxon>Bacillati</taxon>
        <taxon>Actinomycetota</taxon>
        <taxon>Actinomycetes</taxon>
        <taxon>Micrococcales</taxon>
        <taxon>Intrasporangiaceae</taxon>
        <taxon>Intrasporangium</taxon>
    </lineage>
</organism>
<dbReference type="PROSITE" id="PS51257">
    <property type="entry name" value="PROKAR_LIPOPROTEIN"/>
    <property type="match status" value="1"/>
</dbReference>
<evidence type="ECO:0008006" key="3">
    <source>
        <dbReference type="Google" id="ProtNLM"/>
    </source>
</evidence>
<dbReference type="InterPro" id="IPR027304">
    <property type="entry name" value="Trigger_fact/SurA_dom_sf"/>
</dbReference>
<evidence type="ECO:0000313" key="1">
    <source>
        <dbReference type="EMBL" id="EWT01597.1"/>
    </source>
</evidence>
<dbReference type="SUPFAM" id="SSF109998">
    <property type="entry name" value="Triger factor/SurA peptide-binding domain-like"/>
    <property type="match status" value="1"/>
</dbReference>
<protein>
    <recommendedName>
        <fullName evidence="3">Lipoprotein</fullName>
    </recommendedName>
</protein>
<accession>W9G8M4</accession>